<dbReference type="GO" id="GO:0005813">
    <property type="term" value="C:centrosome"/>
    <property type="evidence" value="ECO:0007669"/>
    <property type="project" value="TreeGrafter"/>
</dbReference>
<protein>
    <recommendedName>
        <fullName evidence="1">Bardet-Biedl syndrome 1 N-terminal domain-containing protein</fullName>
    </recommendedName>
</protein>
<evidence type="ECO:0000313" key="2">
    <source>
        <dbReference type="EMBL" id="KOF66901.1"/>
    </source>
</evidence>
<dbReference type="GO" id="GO:0005119">
    <property type="term" value="F:smoothened binding"/>
    <property type="evidence" value="ECO:0007669"/>
    <property type="project" value="TreeGrafter"/>
</dbReference>
<dbReference type="PANTHER" id="PTHR20870:SF0">
    <property type="entry name" value="BARDET-BIEDL SYNDROME 1 PROTEIN"/>
    <property type="match status" value="1"/>
</dbReference>
<name>A0A0L8FQA7_OCTBM</name>
<dbReference type="GO" id="GO:0061512">
    <property type="term" value="P:protein localization to cilium"/>
    <property type="evidence" value="ECO:0007669"/>
    <property type="project" value="TreeGrafter"/>
</dbReference>
<evidence type="ECO:0000259" key="1">
    <source>
        <dbReference type="Pfam" id="PF14779"/>
    </source>
</evidence>
<dbReference type="AlphaFoldDB" id="A0A0L8FQA7"/>
<dbReference type="EMBL" id="KQ427587">
    <property type="protein sequence ID" value="KOF66901.1"/>
    <property type="molecule type" value="Genomic_DNA"/>
</dbReference>
<organism evidence="2">
    <name type="scientific">Octopus bimaculoides</name>
    <name type="common">California two-spotted octopus</name>
    <dbReference type="NCBI Taxonomy" id="37653"/>
    <lineage>
        <taxon>Eukaryota</taxon>
        <taxon>Metazoa</taxon>
        <taxon>Spiralia</taxon>
        <taxon>Lophotrochozoa</taxon>
        <taxon>Mollusca</taxon>
        <taxon>Cephalopoda</taxon>
        <taxon>Coleoidea</taxon>
        <taxon>Octopodiformes</taxon>
        <taxon>Octopoda</taxon>
        <taxon>Incirrata</taxon>
        <taxon>Octopodidae</taxon>
        <taxon>Octopus</taxon>
    </lineage>
</organism>
<feature type="domain" description="Bardet-Biedl syndrome 1 N-terminal" evidence="1">
    <location>
        <begin position="9"/>
        <end position="146"/>
    </location>
</feature>
<dbReference type="GO" id="GO:0005930">
    <property type="term" value="C:axoneme"/>
    <property type="evidence" value="ECO:0007669"/>
    <property type="project" value="TreeGrafter"/>
</dbReference>
<dbReference type="Pfam" id="PF14779">
    <property type="entry name" value="BBS1"/>
    <property type="match status" value="1"/>
</dbReference>
<dbReference type="STRING" id="37653.A0A0L8FQA7"/>
<dbReference type="GO" id="GO:1905515">
    <property type="term" value="P:non-motile cilium assembly"/>
    <property type="evidence" value="ECO:0007669"/>
    <property type="project" value="InterPro"/>
</dbReference>
<reference evidence="2" key="1">
    <citation type="submission" date="2015-07" db="EMBL/GenBank/DDBJ databases">
        <title>MeaNS - Measles Nucleotide Surveillance Program.</title>
        <authorList>
            <person name="Tran T."/>
            <person name="Druce J."/>
        </authorList>
    </citation>
    <scope>NUCLEOTIDE SEQUENCE</scope>
    <source>
        <strain evidence="2">UCB-OBI-ISO-001</strain>
        <tissue evidence="2">Gonad</tissue>
    </source>
</reference>
<dbReference type="GO" id="GO:0005113">
    <property type="term" value="F:patched binding"/>
    <property type="evidence" value="ECO:0007669"/>
    <property type="project" value="TreeGrafter"/>
</dbReference>
<dbReference type="InterPro" id="IPR028784">
    <property type="entry name" value="BBS1"/>
</dbReference>
<dbReference type="OrthoDB" id="10259809at2759"/>
<proteinExistence type="predicted"/>
<dbReference type="PANTHER" id="PTHR20870">
    <property type="entry name" value="BARDET-BIEDL SYNDROME 1 PROTEIN"/>
    <property type="match status" value="1"/>
</dbReference>
<sequence length="146" mass="16813">MKEENKSKWLDAHHDPVASLYTFTQCLALSDIKADGDWKLVIGNLGIDNYVTKLKVFQGTTLIHESTLLDLPNGVVSFYMDTHEPRTPAIAVCSGPFIYVFKNLRPYYKFSMPTIDIDPAEQDLWTQVKQEKISPFQMWERLESLK</sequence>
<accession>A0A0L8FQA7</accession>
<gene>
    <name evidence="2" type="ORF">OCBIM_22011014mg</name>
</gene>
<dbReference type="GO" id="GO:0034464">
    <property type="term" value="C:BBSome"/>
    <property type="evidence" value="ECO:0007669"/>
    <property type="project" value="InterPro"/>
</dbReference>
<dbReference type="InterPro" id="IPR032728">
    <property type="entry name" value="BBS1_N"/>
</dbReference>